<accession>T1CK21</accession>
<dbReference type="EMBL" id="AUZY01003720">
    <property type="protein sequence ID" value="EQD67639.1"/>
    <property type="molecule type" value="Genomic_DNA"/>
</dbReference>
<name>T1CK21_9ZZZZ</name>
<reference evidence="1" key="2">
    <citation type="journal article" date="2014" name="ISME J.">
        <title>Microbial stratification in low pH oxic and suboxic macroscopic growths along an acid mine drainage.</title>
        <authorList>
            <person name="Mendez-Garcia C."/>
            <person name="Mesa V."/>
            <person name="Sprenger R.R."/>
            <person name="Richter M."/>
            <person name="Diez M.S."/>
            <person name="Solano J."/>
            <person name="Bargiela R."/>
            <person name="Golyshina O.V."/>
            <person name="Manteca A."/>
            <person name="Ramos J.L."/>
            <person name="Gallego J.R."/>
            <person name="Llorente I."/>
            <person name="Martins Dos Santos V.A."/>
            <person name="Jensen O.N."/>
            <person name="Pelaez A.I."/>
            <person name="Sanchez J."/>
            <person name="Ferrer M."/>
        </authorList>
    </citation>
    <scope>NUCLEOTIDE SEQUENCE</scope>
</reference>
<reference evidence="1" key="1">
    <citation type="submission" date="2013-08" db="EMBL/GenBank/DDBJ databases">
        <authorList>
            <person name="Mendez C."/>
            <person name="Richter M."/>
            <person name="Ferrer M."/>
            <person name="Sanchez J."/>
        </authorList>
    </citation>
    <scope>NUCLEOTIDE SEQUENCE</scope>
</reference>
<dbReference type="SUPFAM" id="SSF46785">
    <property type="entry name" value="Winged helix' DNA-binding domain"/>
    <property type="match status" value="1"/>
</dbReference>
<protein>
    <submittedName>
        <fullName evidence="1">Transcriptional regulator</fullName>
    </submittedName>
</protein>
<organism evidence="1">
    <name type="scientific">mine drainage metagenome</name>
    <dbReference type="NCBI Taxonomy" id="410659"/>
    <lineage>
        <taxon>unclassified sequences</taxon>
        <taxon>metagenomes</taxon>
        <taxon>ecological metagenomes</taxon>
    </lineage>
</organism>
<dbReference type="InterPro" id="IPR036388">
    <property type="entry name" value="WH-like_DNA-bd_sf"/>
</dbReference>
<feature type="non-terminal residue" evidence="1">
    <location>
        <position position="1"/>
    </location>
</feature>
<comment type="caution">
    <text evidence="1">The sequence shown here is derived from an EMBL/GenBank/DDBJ whole genome shotgun (WGS) entry which is preliminary data.</text>
</comment>
<gene>
    <name evidence="1" type="ORF">B1B_05862</name>
</gene>
<proteinExistence type="predicted"/>
<dbReference type="InterPro" id="IPR036390">
    <property type="entry name" value="WH_DNA-bd_sf"/>
</dbReference>
<dbReference type="Gene3D" id="1.10.10.10">
    <property type="entry name" value="Winged helix-like DNA-binding domain superfamily/Winged helix DNA-binding domain"/>
    <property type="match status" value="1"/>
</dbReference>
<dbReference type="AlphaFoldDB" id="T1CK21"/>
<evidence type="ECO:0000313" key="1">
    <source>
        <dbReference type="EMBL" id="EQD67639.1"/>
    </source>
</evidence>
<sequence>RIPDLHLPILGNIVPSMGIKSVSHHRQPRISEAAALYASANPSDALFTTTQQRVLACLFGAPGRSYTVSELIQTTGAGSGAVQRELARLTGSGLLTMAQAGNQKHYRANPDSPIHDELAAIVRKTFGLAAPLRAALAPLADASMRPSCMARSPNAAIPRPATSTC</sequence>